<keyword evidence="4 7" id="KW-0808">Transferase</keyword>
<dbReference type="InterPro" id="IPR014776">
    <property type="entry name" value="4pyrrole_Mease_sub2"/>
</dbReference>
<organism evidence="7 8">
    <name type="scientific">Methanochimaera problematica</name>
    <dbReference type="NCBI Taxonomy" id="2609417"/>
    <lineage>
        <taxon>Archaea</taxon>
        <taxon>Methanobacteriati</taxon>
        <taxon>Methanobacteriota</taxon>
        <taxon>Stenosarchaea group</taxon>
        <taxon>Methanomicrobia</taxon>
        <taxon>Methanomicrobiales</taxon>
        <taxon>Methanomicrobiaceae</taxon>
        <taxon>Methanochimaera</taxon>
    </lineage>
</organism>
<dbReference type="EMBL" id="CP043875">
    <property type="protein sequence ID" value="WOF15834.1"/>
    <property type="molecule type" value="Genomic_DNA"/>
</dbReference>
<evidence type="ECO:0000313" key="8">
    <source>
        <dbReference type="Proteomes" id="UP001301797"/>
    </source>
</evidence>
<dbReference type="GO" id="GO:0032259">
    <property type="term" value="P:methylation"/>
    <property type="evidence" value="ECO:0007669"/>
    <property type="project" value="UniProtKB-KW"/>
</dbReference>
<dbReference type="NCBIfam" id="TIGR02467">
    <property type="entry name" value="CbiE"/>
    <property type="match status" value="1"/>
</dbReference>
<dbReference type="Gene3D" id="3.40.1010.10">
    <property type="entry name" value="Cobalt-precorrin-4 Transmethylase, Domain 1"/>
    <property type="match status" value="1"/>
</dbReference>
<proteinExistence type="predicted"/>
<dbReference type="InterPro" id="IPR014777">
    <property type="entry name" value="4pyrrole_Mease_sub1"/>
</dbReference>
<dbReference type="AlphaFoldDB" id="A0AA97FBC7"/>
<name>A0AA97FBC7_9EURY</name>
<keyword evidence="5" id="KW-0949">S-adenosyl-L-methionine</keyword>
<keyword evidence="8" id="KW-1185">Reference proteome</keyword>
<evidence type="ECO:0000259" key="6">
    <source>
        <dbReference type="Pfam" id="PF00590"/>
    </source>
</evidence>
<sequence>MKIVGCGCGPGMLTEAAVETLRSATLVYGSGRSIELCKKYIPDNCEVHEISDYKSLKELPDYAVLLSTGDPMLAGLGYLDGEIISGISSMQYSFAKLRVPLTRSVVVNAHGKDHKIAVSNTVDEILRGKVVFLIADPNFDTKYLCGQILPENKTCTISVCENLGYENERIVTGSVSSPPDVKSDLFVIVAGDY</sequence>
<dbReference type="Proteomes" id="UP001301797">
    <property type="component" value="Chromosome"/>
</dbReference>
<dbReference type="GeneID" id="85229214"/>
<dbReference type="GO" id="GO:0009236">
    <property type="term" value="P:cobalamin biosynthetic process"/>
    <property type="evidence" value="ECO:0007669"/>
    <property type="project" value="UniProtKB-KW"/>
</dbReference>
<dbReference type="GO" id="GO:0008276">
    <property type="term" value="F:protein methyltransferase activity"/>
    <property type="evidence" value="ECO:0007669"/>
    <property type="project" value="InterPro"/>
</dbReference>
<dbReference type="InterPro" id="IPR035996">
    <property type="entry name" value="4pyrrol_Methylase_sf"/>
</dbReference>
<keyword evidence="3 7" id="KW-0489">Methyltransferase</keyword>
<evidence type="ECO:0000256" key="1">
    <source>
        <dbReference type="ARBA" id="ARBA00004953"/>
    </source>
</evidence>
<feature type="domain" description="Tetrapyrrole methylase" evidence="6">
    <location>
        <begin position="3"/>
        <end position="176"/>
    </location>
</feature>
<dbReference type="Pfam" id="PF00590">
    <property type="entry name" value="TP_methylase"/>
    <property type="match status" value="1"/>
</dbReference>
<evidence type="ECO:0000256" key="4">
    <source>
        <dbReference type="ARBA" id="ARBA00022679"/>
    </source>
</evidence>
<dbReference type="NCBIfam" id="NF004461">
    <property type="entry name" value="PRK05787.2-4"/>
    <property type="match status" value="1"/>
</dbReference>
<evidence type="ECO:0000256" key="2">
    <source>
        <dbReference type="ARBA" id="ARBA00022573"/>
    </source>
</evidence>
<dbReference type="InterPro" id="IPR050714">
    <property type="entry name" value="Cobalamin_biosynth_MTase"/>
</dbReference>
<dbReference type="SUPFAM" id="SSF53790">
    <property type="entry name" value="Tetrapyrrole methylase"/>
    <property type="match status" value="1"/>
</dbReference>
<comment type="pathway">
    <text evidence="1">Cofactor biosynthesis; adenosylcobalamin biosynthesis.</text>
</comment>
<dbReference type="CDD" id="cd11644">
    <property type="entry name" value="Precorrin-6Y-MT"/>
    <property type="match status" value="1"/>
</dbReference>
<evidence type="ECO:0000313" key="7">
    <source>
        <dbReference type="EMBL" id="WOF15834.1"/>
    </source>
</evidence>
<accession>A0AA97FBC7</accession>
<protein>
    <submittedName>
        <fullName evidence="7">Cobalt-precorrin-7 (C(5))-methyltransferase</fullName>
        <ecNumber evidence="7">2.1.1.289</ecNumber>
    </submittedName>
</protein>
<gene>
    <name evidence="7" type="ORF">F1737_03555</name>
</gene>
<dbReference type="KEGG" id="mefw:F1737_03555"/>
<dbReference type="Gene3D" id="3.30.950.10">
    <property type="entry name" value="Methyltransferase, Cobalt-precorrin-4 Transmethylase, Domain 2"/>
    <property type="match status" value="1"/>
</dbReference>
<dbReference type="PANTHER" id="PTHR43182">
    <property type="entry name" value="COBALT-PRECORRIN-6B C(15)-METHYLTRANSFERASE (DECARBOXYLATING)"/>
    <property type="match status" value="1"/>
</dbReference>
<evidence type="ECO:0000256" key="5">
    <source>
        <dbReference type="ARBA" id="ARBA00022691"/>
    </source>
</evidence>
<dbReference type="RefSeq" id="WP_317137406.1">
    <property type="nucleotide sequence ID" value="NZ_CP043875.1"/>
</dbReference>
<dbReference type="InterPro" id="IPR012818">
    <property type="entry name" value="CbiE"/>
</dbReference>
<dbReference type="InterPro" id="IPR000878">
    <property type="entry name" value="4pyrrol_Mease"/>
</dbReference>
<reference evidence="7 8" key="1">
    <citation type="submission" date="2019-09" db="EMBL/GenBank/DDBJ databases">
        <title>The complete genome of Methanoplanus sp. FWC-SCC4.</title>
        <authorList>
            <person name="Chen S.-C."/>
            <person name="Zhou Y.-Z."/>
            <person name="Lai M.-C."/>
        </authorList>
    </citation>
    <scope>NUCLEOTIDE SEQUENCE [LARGE SCALE GENOMIC DNA]</scope>
    <source>
        <strain evidence="7 8">FWC-SCC4</strain>
    </source>
</reference>
<keyword evidence="2" id="KW-0169">Cobalamin biosynthesis</keyword>
<dbReference type="EC" id="2.1.1.289" evidence="7"/>
<evidence type="ECO:0000256" key="3">
    <source>
        <dbReference type="ARBA" id="ARBA00022603"/>
    </source>
</evidence>
<dbReference type="PANTHER" id="PTHR43182:SF1">
    <property type="entry name" value="COBALT-PRECORRIN-7 C(5)-METHYLTRANSFERASE"/>
    <property type="match status" value="1"/>
</dbReference>